<feature type="compositionally biased region" description="Low complexity" evidence="2">
    <location>
        <begin position="303"/>
        <end position="324"/>
    </location>
</feature>
<dbReference type="CDD" id="cd22786">
    <property type="entry name" value="DPBB_YuiC-like"/>
    <property type="match status" value="1"/>
</dbReference>
<organism evidence="4 5">
    <name type="scientific">Virgibacillus tibetensis</name>
    <dbReference type="NCBI Taxonomy" id="3042313"/>
    <lineage>
        <taxon>Bacteria</taxon>
        <taxon>Bacillati</taxon>
        <taxon>Bacillota</taxon>
        <taxon>Bacilli</taxon>
        <taxon>Bacillales</taxon>
        <taxon>Bacillaceae</taxon>
        <taxon>Virgibacillus</taxon>
    </lineage>
</organism>
<dbReference type="InterPro" id="IPR011098">
    <property type="entry name" value="G5_dom"/>
</dbReference>
<dbReference type="Gene3D" id="2.20.230.10">
    <property type="entry name" value="Resuscitation-promoting factor rpfb"/>
    <property type="match status" value="1"/>
</dbReference>
<dbReference type="PROSITE" id="PS51109">
    <property type="entry name" value="G5"/>
    <property type="match status" value="1"/>
</dbReference>
<protein>
    <submittedName>
        <fullName evidence="4">Ubiquitin-like domain-containing protein</fullName>
    </submittedName>
</protein>
<dbReference type="PANTHER" id="PTHR39160">
    <property type="entry name" value="CELL WALL-BINDING PROTEIN YOCH"/>
    <property type="match status" value="1"/>
</dbReference>
<feature type="region of interest" description="Disordered" evidence="2">
    <location>
        <begin position="278"/>
        <end position="324"/>
    </location>
</feature>
<dbReference type="InterPro" id="IPR010611">
    <property type="entry name" value="3D_dom"/>
</dbReference>
<evidence type="ECO:0000256" key="2">
    <source>
        <dbReference type="SAM" id="MobiDB-lite"/>
    </source>
</evidence>
<dbReference type="Proteomes" id="UP001335737">
    <property type="component" value="Unassembled WGS sequence"/>
</dbReference>
<feature type="domain" description="G5" evidence="3">
    <location>
        <begin position="207"/>
        <end position="287"/>
    </location>
</feature>
<accession>A0ABU6KL40</accession>
<reference evidence="4 5" key="1">
    <citation type="journal article" date="2024" name="Int. J. Syst. Evol. Microbiol.">
        <title>Virgibacillus tibetensis sp. nov., isolated from salt lake on the Tibetan Plateau of China.</title>
        <authorList>
            <person name="Phurbu D."/>
            <person name="Liu Z.-X."/>
            <person name="Wang R."/>
            <person name="Zheng Y.-Y."/>
            <person name="Liu H.-C."/>
            <person name="Zhou Y.-G."/>
            <person name="Yu Y.-J."/>
            <person name="Li A.-H."/>
        </authorList>
    </citation>
    <scope>NUCLEOTIDE SEQUENCE [LARGE SCALE GENOMIC DNA]</scope>
    <source>
        <strain evidence="4 5">C22-A2</strain>
    </source>
</reference>
<evidence type="ECO:0000259" key="3">
    <source>
        <dbReference type="PROSITE" id="PS51109"/>
    </source>
</evidence>
<dbReference type="SMART" id="SM01208">
    <property type="entry name" value="G5"/>
    <property type="match status" value="1"/>
</dbReference>
<dbReference type="Pfam" id="PF06725">
    <property type="entry name" value="3D"/>
    <property type="match status" value="1"/>
</dbReference>
<dbReference type="Pfam" id="PF07501">
    <property type="entry name" value="G5"/>
    <property type="match status" value="1"/>
</dbReference>
<evidence type="ECO:0000256" key="1">
    <source>
        <dbReference type="ARBA" id="ARBA00022729"/>
    </source>
</evidence>
<dbReference type="Pfam" id="PF03990">
    <property type="entry name" value="DUF348"/>
    <property type="match status" value="3"/>
</dbReference>
<name>A0ABU6KL40_9BACI</name>
<dbReference type="RefSeq" id="WP_327609545.1">
    <property type="nucleotide sequence ID" value="NZ_JARZFX010000026.1"/>
</dbReference>
<evidence type="ECO:0000313" key="4">
    <source>
        <dbReference type="EMBL" id="MEC5426012.1"/>
    </source>
</evidence>
<dbReference type="SUPFAM" id="SSF50685">
    <property type="entry name" value="Barwin-like endoglucanases"/>
    <property type="match status" value="1"/>
</dbReference>
<dbReference type="InterPro" id="IPR036908">
    <property type="entry name" value="RlpA-like_sf"/>
</dbReference>
<dbReference type="Gene3D" id="2.40.40.10">
    <property type="entry name" value="RlpA-like domain"/>
    <property type="match status" value="1"/>
</dbReference>
<sequence>MRLIHRLMPASKMKLVISSIGVLALVVFSSVVLFEASKAEVVITDNGETQTVKTHTNTVEGLLAEVGITVGEHDELSYDKDAPIEDGMELKYDTAKQVLVTIDGAKQEYFTTSATVEGFLKENNLSFADHDEISHTDKEAVEDGLHIEVNQAYKITIIDGGEKKMVWTTGGSVEEILNSNEIMVNKKLDKIEPAIDQDVTKDTAISIVRVEVANDEVEEKIAFDTERKNDSSLLKGKEEVISEGQEGILVKKFEVTFENGKEVSRELVKEEVASESKDQVVAVGTKEEPKPQPKQEQNLVTLSSESQSSGSTKSESSNTSSGGKEYTMTASAYTASCSGCSGYTATGINLIANPNMKVIAVDPSVIPLGTKVWVEGYGEAIASDTGGHIVGNRIDIHVPTKAEAYKWGVKKVKVRIIN</sequence>
<dbReference type="PANTHER" id="PTHR39160:SF4">
    <property type="entry name" value="RESUSCITATION-PROMOTING FACTOR RPFB"/>
    <property type="match status" value="1"/>
</dbReference>
<gene>
    <name evidence="4" type="ORF">QGM71_21410</name>
</gene>
<evidence type="ECO:0000313" key="5">
    <source>
        <dbReference type="Proteomes" id="UP001335737"/>
    </source>
</evidence>
<dbReference type="InterPro" id="IPR007137">
    <property type="entry name" value="DUF348"/>
</dbReference>
<comment type="caution">
    <text evidence="4">The sequence shown here is derived from an EMBL/GenBank/DDBJ whole genome shotgun (WGS) entry which is preliminary data.</text>
</comment>
<keyword evidence="5" id="KW-1185">Reference proteome</keyword>
<dbReference type="EMBL" id="JARZFX010000026">
    <property type="protein sequence ID" value="MEC5426012.1"/>
    <property type="molecule type" value="Genomic_DNA"/>
</dbReference>
<dbReference type="InterPro" id="IPR051933">
    <property type="entry name" value="Resuscitation_pf_RpfB"/>
</dbReference>
<proteinExistence type="predicted"/>
<keyword evidence="1" id="KW-0732">Signal</keyword>